<comment type="caution">
    <text evidence="2">The sequence shown here is derived from an EMBL/GenBank/DDBJ whole genome shotgun (WGS) entry which is preliminary data.</text>
</comment>
<proteinExistence type="predicted"/>
<protein>
    <submittedName>
        <fullName evidence="2">Uncharacterized protein DUF1659</fullName>
    </submittedName>
</protein>
<organism evidence="2 3">
    <name type="scientific">Tepidibacillus fermentans</name>
    <dbReference type="NCBI Taxonomy" id="1281767"/>
    <lineage>
        <taxon>Bacteria</taxon>
        <taxon>Bacillati</taxon>
        <taxon>Bacillota</taxon>
        <taxon>Bacilli</taxon>
        <taxon>Bacillales</taxon>
        <taxon>Bacillaceae</taxon>
        <taxon>Tepidibacillus</taxon>
    </lineage>
</organism>
<dbReference type="RefSeq" id="WP_132769330.1">
    <property type="nucleotide sequence ID" value="NZ_SMAB01000013.1"/>
</dbReference>
<evidence type="ECO:0000313" key="3">
    <source>
        <dbReference type="Proteomes" id="UP000295788"/>
    </source>
</evidence>
<dbReference type="Pfam" id="PF07872">
    <property type="entry name" value="DUF1659"/>
    <property type="match status" value="1"/>
</dbReference>
<evidence type="ECO:0000313" key="2">
    <source>
        <dbReference type="EMBL" id="TCS81251.1"/>
    </source>
</evidence>
<dbReference type="InterPro" id="IPR012454">
    <property type="entry name" value="DUF1659"/>
</dbReference>
<name>A0A4R3KF34_9BACI</name>
<reference evidence="2 3" key="1">
    <citation type="submission" date="2019-03" db="EMBL/GenBank/DDBJ databases">
        <title>Genomic Encyclopedia of Type Strains, Phase IV (KMG-IV): sequencing the most valuable type-strain genomes for metagenomic binning, comparative biology and taxonomic classification.</title>
        <authorList>
            <person name="Goeker M."/>
        </authorList>
    </citation>
    <scope>NUCLEOTIDE SEQUENCE [LARGE SCALE GENOMIC DNA]</scope>
    <source>
        <strain evidence="2 3">DSM 23802</strain>
    </source>
</reference>
<accession>A0A4R3KF34</accession>
<sequence>MAVSRIADLSKLVITSQIGTDSQGQPILKSKTYNGVKAAALDQDVYDVAQSLGSLQKNPVYRVERIDREEIIQA</sequence>
<dbReference type="OrthoDB" id="48766at2"/>
<keyword evidence="3" id="KW-1185">Reference proteome</keyword>
<feature type="domain" description="DUF1659" evidence="1">
    <location>
        <begin position="3"/>
        <end position="73"/>
    </location>
</feature>
<evidence type="ECO:0000259" key="1">
    <source>
        <dbReference type="Pfam" id="PF07872"/>
    </source>
</evidence>
<dbReference type="Proteomes" id="UP000295788">
    <property type="component" value="Unassembled WGS sequence"/>
</dbReference>
<gene>
    <name evidence="2" type="ORF">EDD72_1139</name>
</gene>
<dbReference type="AlphaFoldDB" id="A0A4R3KF34"/>
<dbReference type="EMBL" id="SMAB01000013">
    <property type="protein sequence ID" value="TCS81251.1"/>
    <property type="molecule type" value="Genomic_DNA"/>
</dbReference>